<dbReference type="Pfam" id="PF08576">
    <property type="entry name" value="DUF1764"/>
    <property type="match status" value="1"/>
</dbReference>
<evidence type="ECO:0000313" key="2">
    <source>
        <dbReference type="EMBL" id="OMH83735.1"/>
    </source>
</evidence>
<accession>A0A1R1PRX6</accession>
<feature type="region of interest" description="Disordered" evidence="1">
    <location>
        <begin position="1"/>
        <end position="134"/>
    </location>
</feature>
<dbReference type="PANTHER" id="PTHR34066:SF1">
    <property type="entry name" value="DUF1764 FAMILY PROTEIN"/>
    <property type="match status" value="1"/>
</dbReference>
<feature type="compositionally biased region" description="Polar residues" evidence="1">
    <location>
        <begin position="84"/>
        <end position="93"/>
    </location>
</feature>
<evidence type="ECO:0000256" key="1">
    <source>
        <dbReference type="SAM" id="MobiDB-lite"/>
    </source>
</evidence>
<dbReference type="Proteomes" id="UP000188320">
    <property type="component" value="Unassembled WGS sequence"/>
</dbReference>
<evidence type="ECO:0000313" key="3">
    <source>
        <dbReference type="Proteomes" id="UP000188320"/>
    </source>
</evidence>
<evidence type="ECO:0008006" key="4">
    <source>
        <dbReference type="Google" id="ProtNLM"/>
    </source>
</evidence>
<dbReference type="EMBL" id="LSSK01000318">
    <property type="protein sequence ID" value="OMH83735.1"/>
    <property type="molecule type" value="Genomic_DNA"/>
</dbReference>
<comment type="caution">
    <text evidence="2">The sequence shown here is derived from an EMBL/GenBank/DDBJ whole genome shotgun (WGS) entry which is preliminary data.</text>
</comment>
<feature type="compositionally biased region" description="Basic residues" evidence="1">
    <location>
        <begin position="47"/>
        <end position="59"/>
    </location>
</feature>
<dbReference type="InterPro" id="IPR013885">
    <property type="entry name" value="DUF1764_euk"/>
</dbReference>
<dbReference type="AlphaFoldDB" id="A0A1R1PRX6"/>
<protein>
    <recommendedName>
        <fullName evidence="4">DUF1764-domain-containing protein</fullName>
    </recommendedName>
</protein>
<sequence length="172" mass="18870">MNSAIEIDNIFGSKTKKAGSSKDKSKSISVPDSKTIPAINSSTPAKISKKTKKKNKNKIKKDTEVKSISKDKETDNKNKDTSDLASNAEQESSVIVVDASGHANDSKLDAKKNKQTTNSQKFNDDDGFSDSRGLRNGRKTVDTLRVFYFDELKIGEGEGDTELCPFDCDCCY</sequence>
<feature type="compositionally biased region" description="Basic and acidic residues" evidence="1">
    <location>
        <begin position="60"/>
        <end position="82"/>
    </location>
</feature>
<proteinExistence type="predicted"/>
<reference evidence="3" key="1">
    <citation type="submission" date="2017-01" db="EMBL/GenBank/DDBJ databases">
        <authorList>
            <person name="Wang Y."/>
            <person name="White M."/>
            <person name="Kvist S."/>
            <person name="Moncalvo J.-M."/>
        </authorList>
    </citation>
    <scope>NUCLEOTIDE SEQUENCE [LARGE SCALE GENOMIC DNA]</scope>
    <source>
        <strain evidence="3">COL-18-3</strain>
    </source>
</reference>
<keyword evidence="3" id="KW-1185">Reference proteome</keyword>
<dbReference type="PANTHER" id="PTHR34066">
    <property type="entry name" value="GROWTH FACTOR 2"/>
    <property type="match status" value="1"/>
</dbReference>
<name>A0A1R1PRX6_ZANCU</name>
<dbReference type="OrthoDB" id="20835at2759"/>
<gene>
    <name evidence="2" type="ORF">AX774_g2749</name>
</gene>
<organism evidence="2 3">
    <name type="scientific">Zancudomyces culisetae</name>
    <name type="common">Gut fungus</name>
    <name type="synonym">Smittium culisetae</name>
    <dbReference type="NCBI Taxonomy" id="1213189"/>
    <lineage>
        <taxon>Eukaryota</taxon>
        <taxon>Fungi</taxon>
        <taxon>Fungi incertae sedis</taxon>
        <taxon>Zoopagomycota</taxon>
        <taxon>Kickxellomycotina</taxon>
        <taxon>Harpellomycetes</taxon>
        <taxon>Harpellales</taxon>
        <taxon>Legeriomycetaceae</taxon>
        <taxon>Zancudomyces</taxon>
    </lineage>
</organism>